<gene>
    <name evidence="2" type="ORF">Nepgr_018500</name>
</gene>
<evidence type="ECO:0000256" key="1">
    <source>
        <dbReference type="SAM" id="SignalP"/>
    </source>
</evidence>
<name>A0AAD3STJ3_NEPGR</name>
<dbReference type="AlphaFoldDB" id="A0AAD3STJ3"/>
<feature type="signal peptide" evidence="1">
    <location>
        <begin position="1"/>
        <end position="25"/>
    </location>
</feature>
<dbReference type="EMBL" id="BSYO01000016">
    <property type="protein sequence ID" value="GMH16659.1"/>
    <property type="molecule type" value="Genomic_DNA"/>
</dbReference>
<evidence type="ECO:0000313" key="3">
    <source>
        <dbReference type="Proteomes" id="UP001279734"/>
    </source>
</evidence>
<evidence type="ECO:0000313" key="2">
    <source>
        <dbReference type="EMBL" id="GMH16659.1"/>
    </source>
</evidence>
<keyword evidence="3" id="KW-1185">Reference proteome</keyword>
<sequence>MAMAMRKNNICFLLVVMVVMVPVHMSLVKCRKVGPADRSAMIADSEQAGNVSSAVPANDWSSISSVVRSLGRVLASGPSKKGAGH</sequence>
<comment type="caution">
    <text evidence="2">The sequence shown here is derived from an EMBL/GenBank/DDBJ whole genome shotgun (WGS) entry which is preliminary data.</text>
</comment>
<organism evidence="2 3">
    <name type="scientific">Nepenthes gracilis</name>
    <name type="common">Slender pitcher plant</name>
    <dbReference type="NCBI Taxonomy" id="150966"/>
    <lineage>
        <taxon>Eukaryota</taxon>
        <taxon>Viridiplantae</taxon>
        <taxon>Streptophyta</taxon>
        <taxon>Embryophyta</taxon>
        <taxon>Tracheophyta</taxon>
        <taxon>Spermatophyta</taxon>
        <taxon>Magnoliopsida</taxon>
        <taxon>eudicotyledons</taxon>
        <taxon>Gunneridae</taxon>
        <taxon>Pentapetalae</taxon>
        <taxon>Caryophyllales</taxon>
        <taxon>Nepenthaceae</taxon>
        <taxon>Nepenthes</taxon>
    </lineage>
</organism>
<feature type="chain" id="PRO_5042275926" evidence="1">
    <location>
        <begin position="26"/>
        <end position="85"/>
    </location>
</feature>
<proteinExistence type="predicted"/>
<keyword evidence="1" id="KW-0732">Signal</keyword>
<protein>
    <submittedName>
        <fullName evidence="2">Uncharacterized protein</fullName>
    </submittedName>
</protein>
<dbReference type="Proteomes" id="UP001279734">
    <property type="component" value="Unassembled WGS sequence"/>
</dbReference>
<reference evidence="2" key="1">
    <citation type="submission" date="2023-05" db="EMBL/GenBank/DDBJ databases">
        <title>Nepenthes gracilis genome sequencing.</title>
        <authorList>
            <person name="Fukushima K."/>
        </authorList>
    </citation>
    <scope>NUCLEOTIDE SEQUENCE</scope>
    <source>
        <strain evidence="2">SING2019-196</strain>
    </source>
</reference>
<accession>A0AAD3STJ3</accession>